<organism evidence="9 10">
    <name type="scientific">Spirosoma pollinicola</name>
    <dbReference type="NCBI Taxonomy" id="2057025"/>
    <lineage>
        <taxon>Bacteria</taxon>
        <taxon>Pseudomonadati</taxon>
        <taxon>Bacteroidota</taxon>
        <taxon>Cytophagia</taxon>
        <taxon>Cytophagales</taxon>
        <taxon>Cytophagaceae</taxon>
        <taxon>Spirosoma</taxon>
    </lineage>
</organism>
<keyword evidence="6" id="KW-0742">SOS response</keyword>
<dbReference type="KEGG" id="spir:CWM47_20560"/>
<keyword evidence="2" id="KW-0227">DNA damage</keyword>
<keyword evidence="5" id="KW-0234">DNA repair</keyword>
<dbReference type="CDD" id="cd06529">
    <property type="entry name" value="S24_LexA-like"/>
    <property type="match status" value="1"/>
</dbReference>
<dbReference type="Proteomes" id="UP000232883">
    <property type="component" value="Chromosome"/>
</dbReference>
<reference evidence="9 10" key="1">
    <citation type="submission" date="2017-11" db="EMBL/GenBank/DDBJ databases">
        <title>Taxonomic description and genome sequences of Spirosoma HA7 sp. nov., isolated from pollen microhabitat of Corylus avellana.</title>
        <authorList>
            <person name="Ambika Manirajan B."/>
            <person name="Suarez C."/>
            <person name="Ratering S."/>
            <person name="Geissler-Plaum R."/>
            <person name="Cardinale M."/>
            <person name="Sylvia S."/>
        </authorList>
    </citation>
    <scope>NUCLEOTIDE SEQUENCE [LARGE SCALE GENOMIC DNA]</scope>
    <source>
        <strain evidence="9 10">HA7</strain>
    </source>
</reference>
<feature type="domain" description="Peptidase S24/S26A/S26B/S26C" evidence="8">
    <location>
        <begin position="25"/>
        <end position="149"/>
    </location>
</feature>
<dbReference type="GO" id="GO:0009432">
    <property type="term" value="P:SOS response"/>
    <property type="evidence" value="ECO:0007669"/>
    <property type="project" value="UniProtKB-KW"/>
</dbReference>
<protein>
    <submittedName>
        <fullName evidence="9">Peptidase S24</fullName>
    </submittedName>
</protein>
<dbReference type="PRINTS" id="PR00726">
    <property type="entry name" value="LEXASERPTASE"/>
</dbReference>
<evidence type="ECO:0000259" key="8">
    <source>
        <dbReference type="Pfam" id="PF00717"/>
    </source>
</evidence>
<dbReference type="InterPro" id="IPR039418">
    <property type="entry name" value="LexA-like"/>
</dbReference>
<evidence type="ECO:0000256" key="1">
    <source>
        <dbReference type="ARBA" id="ARBA00007484"/>
    </source>
</evidence>
<comment type="similarity">
    <text evidence="1 7">Belongs to the peptidase S24 family.</text>
</comment>
<evidence type="ECO:0000313" key="10">
    <source>
        <dbReference type="Proteomes" id="UP000232883"/>
    </source>
</evidence>
<dbReference type="Gene3D" id="2.10.109.10">
    <property type="entry name" value="Umud Fragment, subunit A"/>
    <property type="match status" value="1"/>
</dbReference>
<dbReference type="InterPro" id="IPR036286">
    <property type="entry name" value="LexA/Signal_pep-like_sf"/>
</dbReference>
<dbReference type="GO" id="GO:0006355">
    <property type="term" value="P:regulation of DNA-templated transcription"/>
    <property type="evidence" value="ECO:0007669"/>
    <property type="project" value="InterPro"/>
</dbReference>
<name>A0A2K8Z292_9BACT</name>
<dbReference type="AlphaFoldDB" id="A0A2K8Z292"/>
<dbReference type="GO" id="GO:0003677">
    <property type="term" value="F:DNA binding"/>
    <property type="evidence" value="ECO:0007669"/>
    <property type="project" value="InterPro"/>
</dbReference>
<gene>
    <name evidence="9" type="ORF">CWM47_20560</name>
</gene>
<dbReference type="PANTHER" id="PTHR33516">
    <property type="entry name" value="LEXA REPRESSOR"/>
    <property type="match status" value="1"/>
</dbReference>
<evidence type="ECO:0000256" key="5">
    <source>
        <dbReference type="ARBA" id="ARBA00023204"/>
    </source>
</evidence>
<evidence type="ECO:0000256" key="4">
    <source>
        <dbReference type="ARBA" id="ARBA00022813"/>
    </source>
</evidence>
<evidence type="ECO:0000256" key="2">
    <source>
        <dbReference type="ARBA" id="ARBA00022763"/>
    </source>
</evidence>
<keyword evidence="3 7" id="KW-0378">Hydrolase</keyword>
<keyword evidence="10" id="KW-1185">Reference proteome</keyword>
<evidence type="ECO:0000313" key="9">
    <source>
        <dbReference type="EMBL" id="AUD04006.1"/>
    </source>
</evidence>
<dbReference type="GO" id="GO:0006281">
    <property type="term" value="P:DNA repair"/>
    <property type="evidence" value="ECO:0007669"/>
    <property type="project" value="UniProtKB-KW"/>
</dbReference>
<dbReference type="InterPro" id="IPR015927">
    <property type="entry name" value="Peptidase_S24_S26A/B/C"/>
</dbReference>
<dbReference type="Pfam" id="PF00717">
    <property type="entry name" value="Peptidase_S24"/>
    <property type="match status" value="1"/>
</dbReference>
<accession>A0A2K8Z292</accession>
<evidence type="ECO:0000256" key="6">
    <source>
        <dbReference type="ARBA" id="ARBA00023236"/>
    </source>
</evidence>
<dbReference type="SUPFAM" id="SSF51306">
    <property type="entry name" value="LexA/Signal peptidase"/>
    <property type="match status" value="1"/>
</dbReference>
<dbReference type="EMBL" id="CP025096">
    <property type="protein sequence ID" value="AUD04006.1"/>
    <property type="molecule type" value="Genomic_DNA"/>
</dbReference>
<proteinExistence type="inferred from homology"/>
<sequence length="161" mass="18340">MPMKTRVRTRFTIRKAGIKSRLRIPLFLSRVHCGFPSPATDYLENVLDLNELCIVHPDDTYFVRVEGNSMVNPRARLDSRIDDGDILVVDCLIEPVDGQVIVAFVNEGYVVRRMKRVGEMLLLKADNPSYEPIYMHPGDPGEDSFVFGTVVWVFFKPSILP</sequence>
<dbReference type="InterPro" id="IPR006197">
    <property type="entry name" value="Peptidase_S24_LexA"/>
</dbReference>
<keyword evidence="4 7" id="KW-0068">Autocatalytic cleavage</keyword>
<evidence type="ECO:0000256" key="3">
    <source>
        <dbReference type="ARBA" id="ARBA00022801"/>
    </source>
</evidence>
<dbReference type="GO" id="GO:0016787">
    <property type="term" value="F:hydrolase activity"/>
    <property type="evidence" value="ECO:0007669"/>
    <property type="project" value="UniProtKB-KW"/>
</dbReference>
<evidence type="ECO:0000256" key="7">
    <source>
        <dbReference type="RuleBase" id="RU003991"/>
    </source>
</evidence>
<dbReference type="InterPro" id="IPR050077">
    <property type="entry name" value="LexA_repressor"/>
</dbReference>
<dbReference type="PANTHER" id="PTHR33516:SF2">
    <property type="entry name" value="LEXA REPRESSOR-RELATED"/>
    <property type="match status" value="1"/>
</dbReference>